<dbReference type="InterPro" id="IPR007077">
    <property type="entry name" value="TfoX_C"/>
</dbReference>
<dbReference type="PIRSF" id="PIRSF028788">
    <property type="entry name" value="TfoX_Sxy"/>
    <property type="match status" value="1"/>
</dbReference>
<protein>
    <submittedName>
        <fullName evidence="3">TfoX/Sxy family DNA transformation protein</fullName>
    </submittedName>
</protein>
<dbReference type="PANTHER" id="PTHR36121">
    <property type="entry name" value="PROTEIN SXY"/>
    <property type="match status" value="1"/>
</dbReference>
<feature type="domain" description="TfoX N-terminal" evidence="1">
    <location>
        <begin position="14"/>
        <end position="104"/>
    </location>
</feature>
<evidence type="ECO:0000313" key="3">
    <source>
        <dbReference type="EMBL" id="MEY8769668.1"/>
    </source>
</evidence>
<accession>A0ABV4E477</accession>
<name>A0ABV4E477_9GAMM</name>
<dbReference type="Proteomes" id="UP001565243">
    <property type="component" value="Unassembled WGS sequence"/>
</dbReference>
<proteinExistence type="predicted"/>
<dbReference type="Gene3D" id="3.30.1460.30">
    <property type="entry name" value="YgaC/TfoX-N like chaperone"/>
    <property type="match status" value="1"/>
</dbReference>
<dbReference type="PANTHER" id="PTHR36121:SF1">
    <property type="entry name" value="PROTEIN SXY"/>
    <property type="match status" value="1"/>
</dbReference>
<dbReference type="Pfam" id="PF04994">
    <property type="entry name" value="TfoX_C"/>
    <property type="match status" value="1"/>
</dbReference>
<evidence type="ECO:0000259" key="2">
    <source>
        <dbReference type="Pfam" id="PF04994"/>
    </source>
</evidence>
<dbReference type="RefSeq" id="WP_369894883.1">
    <property type="nucleotide sequence ID" value="NZ_JBGFFX010000002.1"/>
</dbReference>
<gene>
    <name evidence="3" type="ORF">AB6T85_04345</name>
</gene>
<dbReference type="EMBL" id="JBGFFX010000002">
    <property type="protein sequence ID" value="MEY8769668.1"/>
    <property type="molecule type" value="Genomic_DNA"/>
</dbReference>
<dbReference type="Pfam" id="PF04993">
    <property type="entry name" value="TfoX_N"/>
    <property type="match status" value="1"/>
</dbReference>
<dbReference type="InterPro" id="IPR007076">
    <property type="entry name" value="TfoX_N"/>
</dbReference>
<reference evidence="3 4" key="1">
    <citation type="submission" date="2024-07" db="EMBL/GenBank/DDBJ databases">
        <authorList>
            <person name="Hebao G."/>
        </authorList>
    </citation>
    <scope>NUCLEOTIDE SEQUENCE [LARGE SCALE GENOMIC DNA]</scope>
    <source>
        <strain evidence="3 4">ACCC 02193</strain>
    </source>
</reference>
<organism evidence="3 4">
    <name type="scientific">Erwinia aeris</name>
    <dbReference type="NCBI Taxonomy" id="3239803"/>
    <lineage>
        <taxon>Bacteria</taxon>
        <taxon>Pseudomonadati</taxon>
        <taxon>Pseudomonadota</taxon>
        <taxon>Gammaproteobacteria</taxon>
        <taxon>Enterobacterales</taxon>
        <taxon>Erwiniaceae</taxon>
        <taxon>Erwinia</taxon>
    </lineage>
</organism>
<dbReference type="InterPro" id="IPR026256">
    <property type="entry name" value="TfoX-like_gammaprotbact"/>
</dbReference>
<keyword evidence="4" id="KW-1185">Reference proteome</keyword>
<sequence>MSQSKKQIEKARRQLAELGEIECRSQFGGYSLSIENVVFALVAEGELYLRACEQVKPYIVERKMQPLHFTKRGMPVALDYYRVDDPLWQEHGQLVALSRLCLQGARQQRTQKQQNQRLKDLPNLTIRIETLLRQVGISTIAMLKEQGARRCWLKLYASNNNLGINVLFALEGAIAGRHYEALPESVKTELRQWHKETLRRRARQQKS</sequence>
<evidence type="ECO:0000259" key="1">
    <source>
        <dbReference type="Pfam" id="PF04993"/>
    </source>
</evidence>
<comment type="caution">
    <text evidence="3">The sequence shown here is derived from an EMBL/GenBank/DDBJ whole genome shotgun (WGS) entry which is preliminary data.</text>
</comment>
<feature type="domain" description="TfoX C-terminal" evidence="2">
    <location>
        <begin position="115"/>
        <end position="193"/>
    </location>
</feature>
<dbReference type="InterPro" id="IPR047525">
    <property type="entry name" value="TfoX-like"/>
</dbReference>
<dbReference type="Gene3D" id="1.10.150.20">
    <property type="entry name" value="5' to 3' exonuclease, C-terminal subdomain"/>
    <property type="match status" value="1"/>
</dbReference>
<evidence type="ECO:0000313" key="4">
    <source>
        <dbReference type="Proteomes" id="UP001565243"/>
    </source>
</evidence>
<dbReference type="SUPFAM" id="SSF159894">
    <property type="entry name" value="YgaC/TfoX-N like"/>
    <property type="match status" value="1"/>
</dbReference>